<keyword evidence="3" id="KW-1185">Reference proteome</keyword>
<feature type="transmembrane region" description="Helical" evidence="1">
    <location>
        <begin position="12"/>
        <end position="33"/>
    </location>
</feature>
<organism evidence="2 3">
    <name type="scientific">Halocalculus aciditolerans</name>
    <dbReference type="NCBI Taxonomy" id="1383812"/>
    <lineage>
        <taxon>Archaea</taxon>
        <taxon>Methanobacteriati</taxon>
        <taxon>Methanobacteriota</taxon>
        <taxon>Stenosarchaea group</taxon>
        <taxon>Halobacteria</taxon>
        <taxon>Halobacteriales</taxon>
        <taxon>Halobacteriaceae</taxon>
        <taxon>Halocalculus</taxon>
    </lineage>
</organism>
<accession>A0A830FBG9</accession>
<dbReference type="Proteomes" id="UP000607197">
    <property type="component" value="Unassembled WGS sequence"/>
</dbReference>
<protein>
    <recommendedName>
        <fullName evidence="4">Big-1 domain-containing protein</fullName>
    </recommendedName>
</protein>
<dbReference type="RefSeq" id="WP_188977687.1">
    <property type="nucleotide sequence ID" value="NZ_BMPG01000002.1"/>
</dbReference>
<reference evidence="2" key="1">
    <citation type="journal article" date="2014" name="Int. J. Syst. Evol. Microbiol.">
        <title>Complete genome sequence of Corynebacterium casei LMG S-19264T (=DSM 44701T), isolated from a smear-ripened cheese.</title>
        <authorList>
            <consortium name="US DOE Joint Genome Institute (JGI-PGF)"/>
            <person name="Walter F."/>
            <person name="Albersmeier A."/>
            <person name="Kalinowski J."/>
            <person name="Ruckert C."/>
        </authorList>
    </citation>
    <scope>NUCLEOTIDE SEQUENCE</scope>
    <source>
        <strain evidence="2">JCM 19596</strain>
    </source>
</reference>
<keyword evidence="1" id="KW-0812">Transmembrane</keyword>
<evidence type="ECO:0008006" key="4">
    <source>
        <dbReference type="Google" id="ProtNLM"/>
    </source>
</evidence>
<sequence length="381" mass="39482">MRDLSGGERGQAVVVGVVVFLGFIVALAALYQLQVVPLQTLQHEYAHEQAVDEDLTALNAQLVRAATEGEPTATTVAVGQDYSSSLLFRTPPPLSGRLTAQSAGSVSVSNVDVTEEARKSPAGNAYGPYETNTVTYTPQYVQYSNAPDTVLSGGQVLDRYPNGETTRVSGSSFVSGRQVTLVTVTGSPGEAEGLRQTVTAVPASAATDAVSVTNTPDERVTIRVPTVRSQEAWDATLDAQTVANGGHVVSKTVSDGVLTVVLEPGVTYDLRLARVDLGGGESASEPAVDVGVVSGGARSVPPGGSQRVVVEAYDRFGNPVSGVRIAANTPSGWPGRVRSTDRLGGSRTVAVTGENGRASFVVKSSETDVVNTGSVTYTVQS</sequence>
<keyword evidence="1" id="KW-0472">Membrane</keyword>
<keyword evidence="1" id="KW-1133">Transmembrane helix</keyword>
<evidence type="ECO:0000313" key="3">
    <source>
        <dbReference type="Proteomes" id="UP000607197"/>
    </source>
</evidence>
<name>A0A830FBG9_9EURY</name>
<evidence type="ECO:0000313" key="2">
    <source>
        <dbReference type="EMBL" id="GGL58503.1"/>
    </source>
</evidence>
<dbReference type="EMBL" id="BMPG01000002">
    <property type="protein sequence ID" value="GGL58503.1"/>
    <property type="molecule type" value="Genomic_DNA"/>
</dbReference>
<reference evidence="2" key="2">
    <citation type="submission" date="2020-09" db="EMBL/GenBank/DDBJ databases">
        <authorList>
            <person name="Sun Q."/>
            <person name="Ohkuma M."/>
        </authorList>
    </citation>
    <scope>NUCLEOTIDE SEQUENCE</scope>
    <source>
        <strain evidence="2">JCM 19596</strain>
    </source>
</reference>
<dbReference type="AlphaFoldDB" id="A0A830FBG9"/>
<proteinExistence type="predicted"/>
<evidence type="ECO:0000256" key="1">
    <source>
        <dbReference type="SAM" id="Phobius"/>
    </source>
</evidence>
<dbReference type="OrthoDB" id="121941at2157"/>
<gene>
    <name evidence="2" type="ORF">GCM10009039_15910</name>
</gene>
<comment type="caution">
    <text evidence="2">The sequence shown here is derived from an EMBL/GenBank/DDBJ whole genome shotgun (WGS) entry which is preliminary data.</text>
</comment>